<evidence type="ECO:0000313" key="1">
    <source>
        <dbReference type="EMBL" id="RMM06027.1"/>
    </source>
</evidence>
<dbReference type="EMBL" id="RBOC01000160">
    <property type="protein sequence ID" value="RMM06027.1"/>
    <property type="molecule type" value="Genomic_DNA"/>
</dbReference>
<organism evidence="1 2">
    <name type="scientific">Pseudomonas caricapapayae</name>
    <dbReference type="NCBI Taxonomy" id="46678"/>
    <lineage>
        <taxon>Bacteria</taxon>
        <taxon>Pseudomonadati</taxon>
        <taxon>Pseudomonadota</taxon>
        <taxon>Gammaproteobacteria</taxon>
        <taxon>Pseudomonadales</taxon>
        <taxon>Pseudomonadaceae</taxon>
        <taxon>Pseudomonas</taxon>
    </lineage>
</organism>
<proteinExistence type="predicted"/>
<dbReference type="RefSeq" id="WP_055009321.1">
    <property type="nucleotide sequence ID" value="NZ_LJPW01000087.1"/>
</dbReference>
<sequence>MSTILSARNPYWSSQARTTVELMVAFEGLVETHGELPFTASPHDPEPHGVELYERALAGEFGPVQDTPIELVRVQVMCIRGDRSAAATARIDELMTEYQTVQDAVALKMATDEQLKALPAVEAELNAQRVYRVKLAQLDTLPGYPLDFEWPTPPANPFVYEPTEPEGSAQDAPDDEAPMT</sequence>
<comment type="caution">
    <text evidence="1">The sequence shown here is derived from an EMBL/GenBank/DDBJ whole genome shotgun (WGS) entry which is preliminary data.</text>
</comment>
<reference evidence="1 2" key="1">
    <citation type="submission" date="2018-08" db="EMBL/GenBank/DDBJ databases">
        <title>Recombination of ecologically and evolutionarily significant loci maintains genetic cohesion in the Pseudomonas syringae species complex.</title>
        <authorList>
            <person name="Dillon M."/>
            <person name="Thakur S."/>
            <person name="Almeida R.N.D."/>
            <person name="Weir B.S."/>
            <person name="Guttman D.S."/>
        </authorList>
    </citation>
    <scope>NUCLEOTIDE SEQUENCE [LARGE SCALE GENOMIC DNA]</scope>
    <source>
        <strain evidence="1 2">ICMP 4086</strain>
    </source>
</reference>
<protein>
    <submittedName>
        <fullName evidence="1">Tail fiber assembly domain protein</fullName>
    </submittedName>
</protein>
<dbReference type="AlphaFoldDB" id="A0A0P9MM88"/>
<dbReference type="OrthoDB" id="7015647at2"/>
<dbReference type="Proteomes" id="UP000278587">
    <property type="component" value="Unassembled WGS sequence"/>
</dbReference>
<accession>A0A0P9MM88</accession>
<evidence type="ECO:0000313" key="2">
    <source>
        <dbReference type="Proteomes" id="UP000278587"/>
    </source>
</evidence>
<gene>
    <name evidence="1" type="ORF">ALQ84_01478</name>
</gene>
<name>A0A0P9MM88_9PSED</name>